<accession>Q5HR41</accession>
<evidence type="ECO:0000313" key="2">
    <source>
        <dbReference type="Proteomes" id="UP000000531"/>
    </source>
</evidence>
<dbReference type="Proteomes" id="UP000000531">
    <property type="component" value="Chromosome"/>
</dbReference>
<reference evidence="1 2" key="1">
    <citation type="journal article" date="2005" name="J. Bacteriol.">
        <title>Insights on evolution of virulence and resistance from the complete genome analysis of an early methicillin-resistant Staphylococcus aureus strain and a biofilm-producing methicillin-resistant Staphylococcus epidermidis strain.</title>
        <authorList>
            <person name="Gill S.R."/>
            <person name="Fouts D.E."/>
            <person name="Archer G.L."/>
            <person name="Mongodin E.F."/>
            <person name="Deboy R.T."/>
            <person name="Ravel J."/>
            <person name="Paulsen I.T."/>
            <person name="Kolonay J.F."/>
            <person name="Brinkac L."/>
            <person name="Beanan M."/>
            <person name="Dodson R.J."/>
            <person name="Daugherty S.C."/>
            <person name="Madupu R."/>
            <person name="Angiuoli S.V."/>
            <person name="Durkin A.S."/>
            <person name="Haft D.H."/>
            <person name="Vamathevan J."/>
            <person name="Khouri H."/>
            <person name="Utterback T."/>
            <person name="Lee C."/>
            <person name="Dimitrov G."/>
            <person name="Jiang L."/>
            <person name="Qin H."/>
            <person name="Weidman J."/>
            <person name="Tran K."/>
            <person name="Kang K."/>
            <person name="Hance I.R."/>
            <person name="Nelson K.E."/>
            <person name="Fraser C.M."/>
        </authorList>
    </citation>
    <scope>NUCLEOTIDE SEQUENCE [LARGE SCALE GENOMIC DNA]</scope>
    <source>
        <strain evidence="2">ATCC 35984 / RP62A</strain>
    </source>
</reference>
<keyword evidence="2" id="KW-1185">Reference proteome</keyword>
<dbReference type="HOGENOM" id="CLU_209259_0_0_9"/>
<dbReference type="EMBL" id="CP000029">
    <property type="protein sequence ID" value="AAW53744.1"/>
    <property type="molecule type" value="Genomic_DNA"/>
</dbReference>
<dbReference type="KEGG" id="ser:SERP0352"/>
<proteinExistence type="predicted"/>
<sequence>MHNHALLSIEFDNRELMITFTVRHFKQFEVFSVYTDVKAKKNYTVCSLDFSQLDKGFVESL</sequence>
<dbReference type="STRING" id="176279.SERP0352"/>
<organism evidence="1 2">
    <name type="scientific">Staphylococcus epidermidis (strain ATCC 35984 / DSM 28319 / BCRC 17069 / CCUG 31568 / BM 3577 / RP62A)</name>
    <dbReference type="NCBI Taxonomy" id="176279"/>
    <lineage>
        <taxon>Bacteria</taxon>
        <taxon>Bacillati</taxon>
        <taxon>Bacillota</taxon>
        <taxon>Bacilli</taxon>
        <taxon>Bacillales</taxon>
        <taxon>Staphylococcaceae</taxon>
        <taxon>Staphylococcus</taxon>
    </lineage>
</organism>
<gene>
    <name evidence="1" type="ordered locus">SERP0352</name>
</gene>
<dbReference type="AlphaFoldDB" id="Q5HR41"/>
<evidence type="ECO:0000313" key="1">
    <source>
        <dbReference type="EMBL" id="AAW53744.1"/>
    </source>
</evidence>
<name>Q5HR41_STAEQ</name>
<protein>
    <submittedName>
        <fullName evidence="1">Uncharacterized protein</fullName>
    </submittedName>
</protein>